<dbReference type="PANTHER" id="PTHR13222:SF1">
    <property type="entry name" value="RB1-INDUCIBLE COILED-COIL PROTEIN 1"/>
    <property type="match status" value="1"/>
</dbReference>
<feature type="region of interest" description="Disordered" evidence="9">
    <location>
        <begin position="574"/>
        <end position="654"/>
    </location>
</feature>
<reference evidence="12 13" key="1">
    <citation type="submission" date="2011-11" db="EMBL/GenBank/DDBJ databases">
        <title>The Genome Sequence of Fusarium oxysporum PHW815.</title>
        <authorList>
            <consortium name="The Broad Institute Genome Sequencing Platform"/>
            <person name="Ma L.-J."/>
            <person name="Gale L.R."/>
            <person name="Schwartz D.C."/>
            <person name="Zhou S."/>
            <person name="Corby-Kistler H."/>
            <person name="Young S.K."/>
            <person name="Zeng Q."/>
            <person name="Gargeya S."/>
            <person name="Fitzgerald M."/>
            <person name="Haas B."/>
            <person name="Abouelleil A."/>
            <person name="Alvarado L."/>
            <person name="Arachchi H.M."/>
            <person name="Berlin A."/>
            <person name="Brown A."/>
            <person name="Chapman S.B."/>
            <person name="Chen Z."/>
            <person name="Dunbar C."/>
            <person name="Freedman E."/>
            <person name="Gearin G."/>
            <person name="Goldberg J."/>
            <person name="Griggs A."/>
            <person name="Gujja S."/>
            <person name="Heiman D."/>
            <person name="Howarth C."/>
            <person name="Larson L."/>
            <person name="Lui A."/>
            <person name="MacDonald P.J.P."/>
            <person name="Montmayeur A."/>
            <person name="Murphy C."/>
            <person name="Neiman D."/>
            <person name="Pearson M."/>
            <person name="Priest M."/>
            <person name="Roberts A."/>
            <person name="Saif S."/>
            <person name="Shea T."/>
            <person name="Shenoy N."/>
            <person name="Sisk P."/>
            <person name="Stolte C."/>
            <person name="Sykes S."/>
            <person name="Wortman J."/>
            <person name="Nusbaum C."/>
            <person name="Birren B."/>
        </authorList>
    </citation>
    <scope>NUCLEOTIDE SEQUENCE [LARGE SCALE GENOMIC DNA]</scope>
    <source>
        <strain evidence="12 13">54005</strain>
    </source>
</reference>
<protein>
    <recommendedName>
        <fullName evidence="2 7">Autophagy-related protein 11</fullName>
    </recommendedName>
</protein>
<name>X0CW40_FUSOX</name>
<evidence type="ECO:0000256" key="1">
    <source>
        <dbReference type="ARBA" id="ARBA00009729"/>
    </source>
</evidence>
<dbReference type="GO" id="GO:0000422">
    <property type="term" value="P:autophagy of mitochondrion"/>
    <property type="evidence" value="ECO:0007669"/>
    <property type="project" value="TreeGrafter"/>
</dbReference>
<evidence type="ECO:0000259" key="11">
    <source>
        <dbReference type="Pfam" id="PF10377"/>
    </source>
</evidence>
<evidence type="ECO:0000313" key="12">
    <source>
        <dbReference type="EMBL" id="EXK86667.1"/>
    </source>
</evidence>
<dbReference type="Pfam" id="PF10377">
    <property type="entry name" value="ATG11"/>
    <property type="match status" value="1"/>
</dbReference>
<evidence type="ECO:0000256" key="6">
    <source>
        <dbReference type="ARBA" id="ARBA00023054"/>
    </source>
</evidence>
<keyword evidence="6 8" id="KW-0175">Coiled coil</keyword>
<feature type="compositionally biased region" description="Low complexity" evidence="9">
    <location>
        <begin position="1348"/>
        <end position="1359"/>
    </location>
</feature>
<proteinExistence type="inferred from homology"/>
<gene>
    <name evidence="12" type="ORF">FOQG_09523</name>
</gene>
<feature type="compositionally biased region" description="Basic and acidic residues" evidence="9">
    <location>
        <begin position="1366"/>
        <end position="1379"/>
    </location>
</feature>
<feature type="coiled-coil region" evidence="8">
    <location>
        <begin position="1083"/>
        <end position="1110"/>
    </location>
</feature>
<feature type="compositionally biased region" description="Polar residues" evidence="9">
    <location>
        <begin position="1012"/>
        <end position="1031"/>
    </location>
</feature>
<comment type="function">
    <text evidence="7">Involved in cytoplasm to vacuole transport (Cvt), pexophagy, mitophagy and nucleophagy. Recruits mitochondria for their selective degradation via autophagy (mitophagy) during starvation. Works as scaffold proteins that recruit ATG proteins to the pre-autophagosome (PAS), the site of vesicle/autophagosome formation. Required for the Cvt vesicles completion.</text>
</comment>
<comment type="similarity">
    <text evidence="1 7">Belongs to the ATG11 family.</text>
</comment>
<comment type="subcellular location">
    <subcellularLocation>
        <location evidence="7">Preautophagosomal structure membrane</location>
        <topology evidence="7">Peripheral membrane protein</topology>
    </subcellularLocation>
    <subcellularLocation>
        <location evidence="7">Vacuole membrane</location>
        <topology evidence="7">Peripheral membrane protein</topology>
    </subcellularLocation>
    <text evidence="7">During pexophagy, accumulates in the vacuolar membrane region, where the peroxisomes contact the vacuole.</text>
</comment>
<keyword evidence="5 7" id="KW-0072">Autophagy</keyword>
<dbReference type="EMBL" id="JH658384">
    <property type="protein sequence ID" value="EXK86667.1"/>
    <property type="molecule type" value="Genomic_DNA"/>
</dbReference>
<dbReference type="Pfam" id="PF04108">
    <property type="entry name" value="ATG17_like"/>
    <property type="match status" value="1"/>
</dbReference>
<organism evidence="12 13">
    <name type="scientific">Fusarium oxysporum f. sp. raphani 54005</name>
    <dbReference type="NCBI Taxonomy" id="1089458"/>
    <lineage>
        <taxon>Eukaryota</taxon>
        <taxon>Fungi</taxon>
        <taxon>Dikarya</taxon>
        <taxon>Ascomycota</taxon>
        <taxon>Pezizomycotina</taxon>
        <taxon>Sordariomycetes</taxon>
        <taxon>Hypocreomycetidae</taxon>
        <taxon>Hypocreales</taxon>
        <taxon>Nectriaceae</taxon>
        <taxon>Fusarium</taxon>
        <taxon>Fusarium oxysporum species complex</taxon>
    </lineage>
</organism>
<dbReference type="InterPro" id="IPR040040">
    <property type="entry name" value="ATG11"/>
</dbReference>
<dbReference type="GO" id="GO:1990316">
    <property type="term" value="C:Atg1/ULK1 kinase complex"/>
    <property type="evidence" value="ECO:0007669"/>
    <property type="project" value="TreeGrafter"/>
</dbReference>
<feature type="region of interest" description="Disordered" evidence="9">
    <location>
        <begin position="1180"/>
        <end position="1201"/>
    </location>
</feature>
<keyword evidence="4 7" id="KW-0653">Protein transport</keyword>
<evidence type="ECO:0000259" key="10">
    <source>
        <dbReference type="Pfam" id="PF04108"/>
    </source>
</evidence>
<evidence type="ECO:0000256" key="4">
    <source>
        <dbReference type="ARBA" id="ARBA00022927"/>
    </source>
</evidence>
<feature type="compositionally biased region" description="Polar residues" evidence="9">
    <location>
        <begin position="575"/>
        <end position="592"/>
    </location>
</feature>
<evidence type="ECO:0000256" key="8">
    <source>
        <dbReference type="SAM" id="Coils"/>
    </source>
</evidence>
<feature type="compositionally biased region" description="Basic and acidic residues" evidence="9">
    <location>
        <begin position="606"/>
        <end position="616"/>
    </location>
</feature>
<dbReference type="GO" id="GO:0060090">
    <property type="term" value="F:molecular adaptor activity"/>
    <property type="evidence" value="ECO:0007669"/>
    <property type="project" value="TreeGrafter"/>
</dbReference>
<dbReference type="GO" id="GO:0034517">
    <property type="term" value="P:ribophagy"/>
    <property type="evidence" value="ECO:0007669"/>
    <property type="project" value="TreeGrafter"/>
</dbReference>
<evidence type="ECO:0000313" key="13">
    <source>
        <dbReference type="Proteomes" id="UP000030663"/>
    </source>
</evidence>
<feature type="domain" description="Autophagy protein ATG17-like" evidence="10">
    <location>
        <begin position="104"/>
        <end position="448"/>
    </location>
</feature>
<dbReference type="GO" id="GO:0005774">
    <property type="term" value="C:vacuolar membrane"/>
    <property type="evidence" value="ECO:0007669"/>
    <property type="project" value="UniProtKB-SubCell"/>
</dbReference>
<keyword evidence="7" id="KW-0472">Membrane</keyword>
<feature type="compositionally biased region" description="Polar residues" evidence="9">
    <location>
        <begin position="1303"/>
        <end position="1333"/>
    </location>
</feature>
<keyword evidence="13" id="KW-1185">Reference proteome</keyword>
<dbReference type="GO" id="GO:0061709">
    <property type="term" value="P:reticulophagy"/>
    <property type="evidence" value="ECO:0007669"/>
    <property type="project" value="TreeGrafter"/>
</dbReference>
<dbReference type="GO" id="GO:0034727">
    <property type="term" value="P:piecemeal microautophagy of the nucleus"/>
    <property type="evidence" value="ECO:0007669"/>
    <property type="project" value="TreeGrafter"/>
</dbReference>
<comment type="subunit">
    <text evidence="7">Homodimer.</text>
</comment>
<sequence length="1406" mass="159541">MALQVLIAHTGLRLEVDTAQFSILDDLKAWVSRKTSIPPQHIVALTPHGRTVKFTSLHTEKEMFIYDIRISSPGNANLITPVPAPKRYVIPNAPNTIDDVQSISSWQELYKERRNWAMRLVEDCGQMNTTTLALYSEIDVIIKCLDAAVANLEISIKTIEPKYNDLKKWVTPALEEHRTLVENWEQYLDLARNTPISPLMVKFMTRQETKKSNPTLEDLIELDTARKAGKLAPTAHRRFSDKANQLNNTASQMYRSLESLIADFEKLMNRSALGHSTDSAQLLEDIEAVVKQMDSDYRAALGYGNTQRDVAQASKTASVHTEHLVPTLKKRVKEMDELLHYATDARNSIASESAKFMRYVTEITSLHNNVKSQINVLNQSVDDMTTFDYLRLIHQLPYMYAAFVSEAVRRREWVDKVKTDSSTLANEMALFQDEESKRRRKWQKMIGSMYGPDLDTNVMGLEVNLLGEDKPWPALTKDDLTDFVQLLQEQPVDQSVLDDVLKLVQELDNPTKQQSKRLKAFKNGSIHEVALGRSGLMIRGDDDLLQSLQEDKGKLENKLKTAESRVRRLEDLLHRQSQASRPGNLFQPQGPQQRERGNSGSSIRSSRFDDRRRSSDGIDPLMRRITQLENELREEKQRSSRLQQELTAQSDHHENIKDLLENMEALEREFVEERKNLENEIKTLRARLDDTEDEIEQFDESRQHEKAGYVVRVEELEAELEQINKQRQDDALKAQGQVEFLRKETRIQREQQEALEQQVQSAQEETQDVSRKLSVAEEALGDHWQALKRLFTELLPEAAVPDNFVDLSDVLLTQAGTLVEKSRNSEADIDLLKTKAEHFTATIAELREQLAEKDTKLSEGEMKAVHLRENLAEEKAKVIALEQELADGREQLTELRAKLSDGETGPEALQTRLEEEEKKVMALTEEVASKQSHVGSLEEELRMFQEKAESLQGKMSNLNSQYEHRDEKTKDLTQRLYSQNDRMCRLLERVGFAITRKDGDMTVTKIPRSERNAQNPNDSSDPGSSLRKSGTLSRVLGDSTDLELLYWLNNSDLQAENEKYEAFMNKIGNFDMELFSETVYRRIKEVEHMARKWQREARSYREKAHLLQKDSHEKIAFKHFKEGDLALFLPTRNQQAGAWAAFNVGFPHYFLREQDAHRLRHREWLVARISRIQERVVDLSKSLQPSSETDSINDEENDNPFQLSDGLRWYLIDAFEDKPGAPSTPGMGKSTVAANTVEATANIHTHATGGKGKSRDSVTSIEGINKTLSKSLESRRSSTGSKKALPFQLGGTALLKNSALASETNSLRAHPTDTPSGTSPTHGGLLTTANASLAQKALAEGQKSEQTESPSKSPSGESSNQGGSAKADEPRNAVQREDSAESPTKKSVVWDSLWSVDYNYESAGRK</sequence>
<dbReference type="GO" id="GO:0015031">
    <property type="term" value="P:protein transport"/>
    <property type="evidence" value="ECO:0007669"/>
    <property type="project" value="UniProtKB-KW"/>
</dbReference>
<dbReference type="Proteomes" id="UP000030663">
    <property type="component" value="Unassembled WGS sequence"/>
</dbReference>
<feature type="region of interest" description="Disordered" evidence="9">
    <location>
        <begin position="1001"/>
        <end position="1031"/>
    </location>
</feature>
<evidence type="ECO:0000256" key="9">
    <source>
        <dbReference type="SAM" id="MobiDB-lite"/>
    </source>
</evidence>
<evidence type="ECO:0000256" key="5">
    <source>
        <dbReference type="ARBA" id="ARBA00023006"/>
    </source>
</evidence>
<accession>X0CW40</accession>
<feature type="compositionally biased region" description="Polar residues" evidence="9">
    <location>
        <begin position="640"/>
        <end position="649"/>
    </location>
</feature>
<evidence type="ECO:0000256" key="2">
    <source>
        <dbReference type="ARBA" id="ARBA00013804"/>
    </source>
</evidence>
<keyword evidence="3 7" id="KW-0813">Transport</keyword>
<dbReference type="PANTHER" id="PTHR13222">
    <property type="entry name" value="RB1-INDUCIBLE COILED-COIL"/>
    <property type="match status" value="1"/>
</dbReference>
<dbReference type="InterPro" id="IPR045326">
    <property type="entry name" value="ATG17-like_dom"/>
</dbReference>
<keyword evidence="7" id="KW-0926">Vacuole</keyword>
<feature type="region of interest" description="Disordered" evidence="9">
    <location>
        <begin position="1303"/>
        <end position="1388"/>
    </location>
</feature>
<feature type="coiled-coil region" evidence="8">
    <location>
        <begin position="829"/>
        <end position="961"/>
    </location>
</feature>
<dbReference type="Gene3D" id="1.10.287.1490">
    <property type="match status" value="1"/>
</dbReference>
<dbReference type="GO" id="GO:1903599">
    <property type="term" value="P:positive regulation of autophagy of mitochondrion"/>
    <property type="evidence" value="ECO:0007669"/>
    <property type="project" value="UniProtKB-UniRule"/>
</dbReference>
<feature type="compositionally biased region" description="Polar residues" evidence="9">
    <location>
        <begin position="1181"/>
        <end position="1190"/>
    </location>
</feature>
<evidence type="ECO:0000256" key="7">
    <source>
        <dbReference type="RuleBase" id="RU367075"/>
    </source>
</evidence>
<evidence type="ECO:0000256" key="3">
    <source>
        <dbReference type="ARBA" id="ARBA00022448"/>
    </source>
</evidence>
<dbReference type="GO" id="GO:0019901">
    <property type="term" value="F:protein kinase binding"/>
    <property type="evidence" value="ECO:0007669"/>
    <property type="project" value="TreeGrafter"/>
</dbReference>
<dbReference type="InterPro" id="IPR019460">
    <property type="entry name" value="Atg11_C"/>
</dbReference>
<dbReference type="GO" id="GO:0034045">
    <property type="term" value="C:phagophore assembly site membrane"/>
    <property type="evidence" value="ECO:0007669"/>
    <property type="project" value="UniProtKB-SubCell"/>
</dbReference>
<feature type="domain" description="Autophagy-related protein 11 C-terminal" evidence="11">
    <location>
        <begin position="1077"/>
        <end position="1215"/>
    </location>
</feature>
<dbReference type="GO" id="GO:0000045">
    <property type="term" value="P:autophagosome assembly"/>
    <property type="evidence" value="ECO:0007669"/>
    <property type="project" value="UniProtKB-UniRule"/>
</dbReference>